<evidence type="ECO:0000256" key="6">
    <source>
        <dbReference type="ARBA" id="ARBA00023015"/>
    </source>
</evidence>
<keyword evidence="5" id="KW-0862">Zinc</keyword>
<feature type="compositionally biased region" description="Basic and acidic residues" evidence="11">
    <location>
        <begin position="264"/>
        <end position="273"/>
    </location>
</feature>
<dbReference type="GO" id="GO:0045595">
    <property type="term" value="P:regulation of cell differentiation"/>
    <property type="evidence" value="ECO:0007669"/>
    <property type="project" value="UniProtKB-ARBA"/>
</dbReference>
<feature type="region of interest" description="Disordered" evidence="11">
    <location>
        <begin position="222"/>
        <end position="336"/>
    </location>
</feature>
<feature type="domain" description="C2H2-type" evidence="12">
    <location>
        <begin position="171"/>
        <end position="198"/>
    </location>
</feature>
<dbReference type="FunFam" id="3.30.160.60:FF:000322">
    <property type="entry name" value="GDNF-inducible zinc finger protein 1"/>
    <property type="match status" value="1"/>
</dbReference>
<proteinExistence type="predicted"/>
<dbReference type="AlphaFoldDB" id="A0AAD9EW67"/>
<evidence type="ECO:0000256" key="7">
    <source>
        <dbReference type="ARBA" id="ARBA00023125"/>
    </source>
</evidence>
<keyword evidence="3" id="KW-0677">Repeat</keyword>
<feature type="domain" description="C2H2-type" evidence="12">
    <location>
        <begin position="199"/>
        <end position="226"/>
    </location>
</feature>
<dbReference type="GO" id="GO:0008270">
    <property type="term" value="F:zinc ion binding"/>
    <property type="evidence" value="ECO:0007669"/>
    <property type="project" value="UniProtKB-KW"/>
</dbReference>
<keyword evidence="14" id="KW-1185">Reference proteome</keyword>
<dbReference type="FunFam" id="3.30.160.60:FF:000912">
    <property type="entry name" value="Zinc finger protein 660"/>
    <property type="match status" value="1"/>
</dbReference>
<keyword evidence="7" id="KW-0238">DNA-binding</keyword>
<evidence type="ECO:0000259" key="12">
    <source>
        <dbReference type="PROSITE" id="PS50157"/>
    </source>
</evidence>
<feature type="compositionally biased region" description="Basic and acidic residues" evidence="11">
    <location>
        <begin position="307"/>
        <end position="336"/>
    </location>
</feature>
<comment type="caution">
    <text evidence="13">The sequence shown here is derived from an EMBL/GenBank/DDBJ whole genome shotgun (WGS) entry which is preliminary data.</text>
</comment>
<dbReference type="EMBL" id="JASDAP010000034">
    <property type="protein sequence ID" value="KAK1876140.1"/>
    <property type="molecule type" value="Genomic_DNA"/>
</dbReference>
<feature type="compositionally biased region" description="Basic and acidic residues" evidence="11">
    <location>
        <begin position="241"/>
        <end position="253"/>
    </location>
</feature>
<dbReference type="SUPFAM" id="SSF57667">
    <property type="entry name" value="beta-beta-alpha zinc fingers"/>
    <property type="match status" value="2"/>
</dbReference>
<dbReference type="SMART" id="SM00355">
    <property type="entry name" value="ZnF_C2H2"/>
    <property type="match status" value="3"/>
</dbReference>
<feature type="compositionally biased region" description="Basic and acidic residues" evidence="11">
    <location>
        <begin position="86"/>
        <end position="106"/>
    </location>
</feature>
<evidence type="ECO:0000256" key="9">
    <source>
        <dbReference type="ARBA" id="ARBA00023242"/>
    </source>
</evidence>
<dbReference type="GO" id="GO:0005634">
    <property type="term" value="C:nucleus"/>
    <property type="evidence" value="ECO:0007669"/>
    <property type="project" value="UniProtKB-SubCell"/>
</dbReference>
<evidence type="ECO:0000256" key="8">
    <source>
        <dbReference type="ARBA" id="ARBA00023163"/>
    </source>
</evidence>
<dbReference type="InterPro" id="IPR036236">
    <property type="entry name" value="Znf_C2H2_sf"/>
</dbReference>
<keyword evidence="4 10" id="KW-0863">Zinc-finger</keyword>
<feature type="compositionally biased region" description="Acidic residues" evidence="11">
    <location>
        <begin position="107"/>
        <end position="117"/>
    </location>
</feature>
<evidence type="ECO:0000256" key="1">
    <source>
        <dbReference type="ARBA" id="ARBA00004123"/>
    </source>
</evidence>
<dbReference type="PANTHER" id="PTHR16515:SF49">
    <property type="entry name" value="GASTRULA ZINC FINGER PROTEIN XLCGF49.1-LIKE-RELATED"/>
    <property type="match status" value="1"/>
</dbReference>
<accession>A0AAD9EW67</accession>
<sequence>MEDVFSSRASIVSELKEIKDNPGDSSEIKYNPRDSSEIKYNPRDSSEIKDNPGDSSEIKYNPGDSSEIKYNPGDSSEIKYNPGESSEIKDNPGDSSEIKDNPRDSSETEVSDGDWEDTGASVSQQKKKNELPVDIDCNVERSFGCSECGQRFGRKPHLNAHLRIHTGEKPFSCSFCGKRFSQKGNSISHMRLHTGEKPFRCSFCGKTFRYSGDVSRHMKIHKGQKRRVSEGNMEGDQVQIDGKDKGLDPETRGSETPPSEEVMDDRCDADKESFSYSGDVSRHMKIHKGQKRRVSEGNMEGAQVQLDSKDKDKGLDLKTGRREPRPSEDFMDDRFL</sequence>
<evidence type="ECO:0000256" key="3">
    <source>
        <dbReference type="ARBA" id="ARBA00022737"/>
    </source>
</evidence>
<feature type="domain" description="C2H2-type" evidence="12">
    <location>
        <begin position="265"/>
        <end position="292"/>
    </location>
</feature>
<feature type="compositionally biased region" description="Basic residues" evidence="11">
    <location>
        <begin position="283"/>
        <end position="292"/>
    </location>
</feature>
<dbReference type="PANTHER" id="PTHR16515">
    <property type="entry name" value="PR DOMAIN ZINC FINGER PROTEIN"/>
    <property type="match status" value="1"/>
</dbReference>
<feature type="compositionally biased region" description="Basic and acidic residues" evidence="11">
    <location>
        <begin position="16"/>
        <end position="52"/>
    </location>
</feature>
<dbReference type="PROSITE" id="PS50157">
    <property type="entry name" value="ZINC_FINGER_C2H2_2"/>
    <property type="match status" value="4"/>
</dbReference>
<feature type="region of interest" description="Disordered" evidence="11">
    <location>
        <begin position="16"/>
        <end position="127"/>
    </location>
</feature>
<dbReference type="InterPro" id="IPR013087">
    <property type="entry name" value="Znf_C2H2_type"/>
</dbReference>
<keyword evidence="2" id="KW-0479">Metal-binding</keyword>
<evidence type="ECO:0000256" key="2">
    <source>
        <dbReference type="ARBA" id="ARBA00022723"/>
    </source>
</evidence>
<dbReference type="GO" id="GO:0000122">
    <property type="term" value="P:negative regulation of transcription by RNA polymerase II"/>
    <property type="evidence" value="ECO:0007669"/>
    <property type="project" value="UniProtKB-ARBA"/>
</dbReference>
<keyword evidence="9" id="KW-0539">Nucleus</keyword>
<feature type="domain" description="C2H2-type" evidence="12">
    <location>
        <begin position="143"/>
        <end position="170"/>
    </location>
</feature>
<dbReference type="PROSITE" id="PS00028">
    <property type="entry name" value="ZINC_FINGER_C2H2_1"/>
    <property type="match status" value="3"/>
</dbReference>
<name>A0AAD9EW67_DISEL</name>
<dbReference type="FunFam" id="3.30.160.60:FF:000624">
    <property type="entry name" value="zinc finger protein 697"/>
    <property type="match status" value="1"/>
</dbReference>
<dbReference type="InterPro" id="IPR050331">
    <property type="entry name" value="Zinc_finger"/>
</dbReference>
<gene>
    <name evidence="13" type="ORF">KUDE01_015587</name>
</gene>
<dbReference type="Proteomes" id="UP001228049">
    <property type="component" value="Unassembled WGS sequence"/>
</dbReference>
<dbReference type="Gene3D" id="3.30.160.60">
    <property type="entry name" value="Classic Zinc Finger"/>
    <property type="match status" value="3"/>
</dbReference>
<evidence type="ECO:0000256" key="5">
    <source>
        <dbReference type="ARBA" id="ARBA00022833"/>
    </source>
</evidence>
<evidence type="ECO:0000313" key="14">
    <source>
        <dbReference type="Proteomes" id="UP001228049"/>
    </source>
</evidence>
<organism evidence="13 14">
    <name type="scientific">Dissostichus eleginoides</name>
    <name type="common">Patagonian toothfish</name>
    <name type="synonym">Dissostichus amissus</name>
    <dbReference type="NCBI Taxonomy" id="100907"/>
    <lineage>
        <taxon>Eukaryota</taxon>
        <taxon>Metazoa</taxon>
        <taxon>Chordata</taxon>
        <taxon>Craniata</taxon>
        <taxon>Vertebrata</taxon>
        <taxon>Euteleostomi</taxon>
        <taxon>Actinopterygii</taxon>
        <taxon>Neopterygii</taxon>
        <taxon>Teleostei</taxon>
        <taxon>Neoteleostei</taxon>
        <taxon>Acanthomorphata</taxon>
        <taxon>Eupercaria</taxon>
        <taxon>Perciformes</taxon>
        <taxon>Notothenioidei</taxon>
        <taxon>Nototheniidae</taxon>
        <taxon>Dissostichus</taxon>
    </lineage>
</organism>
<evidence type="ECO:0000256" key="4">
    <source>
        <dbReference type="ARBA" id="ARBA00022771"/>
    </source>
</evidence>
<reference evidence="13" key="1">
    <citation type="submission" date="2023-04" db="EMBL/GenBank/DDBJ databases">
        <title>Chromosome-level genome of Chaenocephalus aceratus.</title>
        <authorList>
            <person name="Park H."/>
        </authorList>
    </citation>
    <scope>NUCLEOTIDE SEQUENCE</scope>
    <source>
        <strain evidence="13">DE</strain>
        <tissue evidence="13">Muscle</tissue>
    </source>
</reference>
<evidence type="ECO:0000256" key="10">
    <source>
        <dbReference type="PROSITE-ProRule" id="PRU00042"/>
    </source>
</evidence>
<keyword evidence="6" id="KW-0805">Transcription regulation</keyword>
<comment type="subcellular location">
    <subcellularLocation>
        <location evidence="1">Nucleus</location>
    </subcellularLocation>
</comment>
<evidence type="ECO:0000313" key="13">
    <source>
        <dbReference type="EMBL" id="KAK1876140.1"/>
    </source>
</evidence>
<protein>
    <submittedName>
        <fullName evidence="13">Gastrula zinc finger protein XlCGF57.1</fullName>
    </submittedName>
</protein>
<dbReference type="Pfam" id="PF00096">
    <property type="entry name" value="zf-C2H2"/>
    <property type="match status" value="3"/>
</dbReference>
<keyword evidence="8" id="KW-0804">Transcription</keyword>
<dbReference type="GO" id="GO:0003677">
    <property type="term" value="F:DNA binding"/>
    <property type="evidence" value="ECO:0007669"/>
    <property type="project" value="UniProtKB-KW"/>
</dbReference>
<evidence type="ECO:0000256" key="11">
    <source>
        <dbReference type="SAM" id="MobiDB-lite"/>
    </source>
</evidence>